<reference evidence="1 2" key="1">
    <citation type="submission" date="2021-05" db="EMBL/GenBank/DDBJ databases">
        <title>Complete Genome Sequence of Stenotrophomonas pavanii strain Y.</title>
        <authorList>
            <person name="Dohra H."/>
            <person name="Mohad Din A.R.J."/>
            <person name="Suzuki K."/>
            <person name="Fatma A."/>
            <person name="Honjyo M."/>
            <person name="Nishimura T."/>
            <person name="Moriuch R."/>
            <person name="Masuda K."/>
            <person name="Minoura A."/>
            <person name="Tashiro Y."/>
            <person name="Futamata H."/>
        </authorList>
    </citation>
    <scope>NUCLEOTIDE SEQUENCE [LARGE SCALE GENOMIC DNA]</scope>
    <source>
        <strain evidence="2">Y</strain>
    </source>
</reference>
<accession>A0ABM7R063</accession>
<evidence type="ECO:0000313" key="1">
    <source>
        <dbReference type="EMBL" id="BCX42192.1"/>
    </source>
</evidence>
<dbReference type="Proteomes" id="UP000825066">
    <property type="component" value="Chromosome"/>
</dbReference>
<dbReference type="EMBL" id="AP024684">
    <property type="protein sequence ID" value="BCX42192.1"/>
    <property type="molecule type" value="Genomic_DNA"/>
</dbReference>
<proteinExistence type="predicted"/>
<name>A0ABM7R063_9GAMM</name>
<dbReference type="RefSeq" id="WP_130768705.1">
    <property type="nucleotide sequence ID" value="NZ_AP024684.1"/>
</dbReference>
<protein>
    <submittedName>
        <fullName evidence="1">Uncharacterized protein</fullName>
    </submittedName>
</protein>
<evidence type="ECO:0000313" key="2">
    <source>
        <dbReference type="Proteomes" id="UP000825066"/>
    </source>
</evidence>
<keyword evidence="2" id="KW-1185">Reference proteome</keyword>
<organism evidence="1 2">
    <name type="scientific">Stenotrophomonas pavanii</name>
    <dbReference type="NCBI Taxonomy" id="487698"/>
    <lineage>
        <taxon>Bacteria</taxon>
        <taxon>Pseudomonadati</taxon>
        <taxon>Pseudomonadota</taxon>
        <taxon>Gammaproteobacteria</taxon>
        <taxon>Lysobacterales</taxon>
        <taxon>Lysobacteraceae</taxon>
        <taxon>Stenotrophomonas</taxon>
    </lineage>
</organism>
<gene>
    <name evidence="1" type="ORF">STNY_R03400</name>
</gene>
<sequence length="77" mass="8482">MDTHTCENSAAQLKQLRDAYQSQLDASVIEELNAVIAALEAGCDRQNKKSAENLTYRVLSIIGDVLRIISNITDLMS</sequence>